<reference evidence="7 8" key="1">
    <citation type="submission" date="2017-08" db="EMBL/GenBank/DDBJ databases">
        <authorList>
            <person name="de Groot N.N."/>
        </authorList>
    </citation>
    <scope>NUCLEOTIDE SEQUENCE [LARGE SCALE GENOMIC DNA]</scope>
    <source>
        <strain evidence="7 8">USBA 352</strain>
    </source>
</reference>
<dbReference type="OrthoDB" id="531446at2"/>
<organism evidence="7 8">
    <name type="scientific">Stappia indica</name>
    <dbReference type="NCBI Taxonomy" id="538381"/>
    <lineage>
        <taxon>Bacteria</taxon>
        <taxon>Pseudomonadati</taxon>
        <taxon>Pseudomonadota</taxon>
        <taxon>Alphaproteobacteria</taxon>
        <taxon>Hyphomicrobiales</taxon>
        <taxon>Stappiaceae</taxon>
        <taxon>Stappia</taxon>
    </lineage>
</organism>
<dbReference type="Gene3D" id="1.10.260.40">
    <property type="entry name" value="lambda repressor-like DNA-binding domains"/>
    <property type="match status" value="1"/>
</dbReference>
<accession>A0A285TXK1</accession>
<name>A0A285TXK1_9HYPH</name>
<proteinExistence type="inferred from homology"/>
<feature type="compositionally biased region" description="Polar residues" evidence="5">
    <location>
        <begin position="77"/>
        <end position="89"/>
    </location>
</feature>
<feature type="domain" description="Ner winged helix-turn-helix DNA-binding" evidence="6">
    <location>
        <begin position="10"/>
        <end position="76"/>
    </location>
</feature>
<evidence type="ECO:0000256" key="2">
    <source>
        <dbReference type="ARBA" id="ARBA00023015"/>
    </source>
</evidence>
<evidence type="ECO:0000256" key="5">
    <source>
        <dbReference type="SAM" id="MobiDB-lite"/>
    </source>
</evidence>
<dbReference type="SUPFAM" id="SSF47413">
    <property type="entry name" value="lambda repressor-like DNA-binding domains"/>
    <property type="match status" value="1"/>
</dbReference>
<evidence type="ECO:0000256" key="3">
    <source>
        <dbReference type="ARBA" id="ARBA00023125"/>
    </source>
</evidence>
<gene>
    <name evidence="7" type="ORF">SAMN05421512_11741</name>
</gene>
<dbReference type="GO" id="GO:0003677">
    <property type="term" value="F:DNA binding"/>
    <property type="evidence" value="ECO:0007669"/>
    <property type="project" value="UniProtKB-KW"/>
</dbReference>
<feature type="compositionally biased region" description="Basic and acidic residues" evidence="5">
    <location>
        <begin position="90"/>
        <end position="101"/>
    </location>
</feature>
<dbReference type="Pfam" id="PF13693">
    <property type="entry name" value="HTH_35"/>
    <property type="match status" value="1"/>
</dbReference>
<evidence type="ECO:0000256" key="1">
    <source>
        <dbReference type="ARBA" id="ARBA00006157"/>
    </source>
</evidence>
<dbReference type="AlphaFoldDB" id="A0A285TXK1"/>
<evidence type="ECO:0000313" key="8">
    <source>
        <dbReference type="Proteomes" id="UP000219331"/>
    </source>
</evidence>
<sequence>MSATPPAHAWDSHAIRAAVHRAGTNLTKLARDAGVYETACREALVRPCPTGERLIAEFLRVPLQELWPDRYAAPSRAESSPTRPRGTSQKPDRIADTRRVA</sequence>
<dbReference type="InterPro" id="IPR010982">
    <property type="entry name" value="Lambda_DNA-bd_dom_sf"/>
</dbReference>
<feature type="region of interest" description="Disordered" evidence="5">
    <location>
        <begin position="71"/>
        <end position="101"/>
    </location>
</feature>
<keyword evidence="4" id="KW-0804">Transcription</keyword>
<comment type="similarity">
    <text evidence="1">Belongs to the ner transcriptional regulatory family.</text>
</comment>
<evidence type="ECO:0000259" key="6">
    <source>
        <dbReference type="Pfam" id="PF13693"/>
    </source>
</evidence>
<evidence type="ECO:0000256" key="4">
    <source>
        <dbReference type="ARBA" id="ARBA00023163"/>
    </source>
</evidence>
<dbReference type="Proteomes" id="UP000219331">
    <property type="component" value="Unassembled WGS sequence"/>
</dbReference>
<protein>
    <submittedName>
        <fullName evidence="7">Transcriptional regulator, Nlp family</fullName>
    </submittedName>
</protein>
<keyword evidence="3" id="KW-0238">DNA-binding</keyword>
<dbReference type="EMBL" id="OBML01000017">
    <property type="protein sequence ID" value="SOC27016.1"/>
    <property type="molecule type" value="Genomic_DNA"/>
</dbReference>
<dbReference type="RefSeq" id="WP_097176640.1">
    <property type="nucleotide sequence ID" value="NZ_OBML01000017.1"/>
</dbReference>
<keyword evidence="2" id="KW-0805">Transcription regulation</keyword>
<keyword evidence="8" id="KW-1185">Reference proteome</keyword>
<dbReference type="InterPro" id="IPR038722">
    <property type="entry name" value="Ner_HTH_dom"/>
</dbReference>
<evidence type="ECO:0000313" key="7">
    <source>
        <dbReference type="EMBL" id="SOC27016.1"/>
    </source>
</evidence>